<evidence type="ECO:0000313" key="2">
    <source>
        <dbReference type="EMBL" id="CAG9133029.1"/>
    </source>
</evidence>
<evidence type="ECO:0000313" key="3">
    <source>
        <dbReference type="Proteomes" id="UP000653454"/>
    </source>
</evidence>
<gene>
    <name evidence="2" type="ORF">PLXY2_LOCUS11298</name>
</gene>
<dbReference type="EMBL" id="CAJHNJ030000056">
    <property type="protein sequence ID" value="CAG9133029.1"/>
    <property type="molecule type" value="Genomic_DNA"/>
</dbReference>
<keyword evidence="3" id="KW-1185">Reference proteome</keyword>
<proteinExistence type="predicted"/>
<reference evidence="2" key="1">
    <citation type="submission" date="2020-11" db="EMBL/GenBank/DDBJ databases">
        <authorList>
            <person name="Whiteford S."/>
        </authorList>
    </citation>
    <scope>NUCLEOTIDE SEQUENCE</scope>
</reference>
<organism evidence="2 3">
    <name type="scientific">Plutella xylostella</name>
    <name type="common">Diamondback moth</name>
    <name type="synonym">Plutella maculipennis</name>
    <dbReference type="NCBI Taxonomy" id="51655"/>
    <lineage>
        <taxon>Eukaryota</taxon>
        <taxon>Metazoa</taxon>
        <taxon>Ecdysozoa</taxon>
        <taxon>Arthropoda</taxon>
        <taxon>Hexapoda</taxon>
        <taxon>Insecta</taxon>
        <taxon>Pterygota</taxon>
        <taxon>Neoptera</taxon>
        <taxon>Endopterygota</taxon>
        <taxon>Lepidoptera</taxon>
        <taxon>Glossata</taxon>
        <taxon>Ditrysia</taxon>
        <taxon>Yponomeutoidea</taxon>
        <taxon>Plutellidae</taxon>
        <taxon>Plutella</taxon>
    </lineage>
</organism>
<evidence type="ECO:0000256" key="1">
    <source>
        <dbReference type="SAM" id="MobiDB-lite"/>
    </source>
</evidence>
<protein>
    <submittedName>
        <fullName evidence="2">(diamondback moth) hypothetical protein</fullName>
    </submittedName>
</protein>
<feature type="region of interest" description="Disordered" evidence="1">
    <location>
        <begin position="1"/>
        <end position="58"/>
    </location>
</feature>
<feature type="region of interest" description="Disordered" evidence="1">
    <location>
        <begin position="118"/>
        <end position="139"/>
    </location>
</feature>
<comment type="caution">
    <text evidence="2">The sequence shown here is derived from an EMBL/GenBank/DDBJ whole genome shotgun (WGS) entry which is preliminary data.</text>
</comment>
<sequence>MLAERRGAERRGAERRPRRATKKTQPEPESEEPDDQESIESENQLAESLVEQEKRQAEELEQQIRALEARLVQGGGGKELLNNLNESQLILEQRHSEIAERKKREVEMQQKIDLEEETTASVTSTFTSLQQEVDHKTQR</sequence>
<feature type="compositionally biased region" description="Polar residues" evidence="1">
    <location>
        <begin position="119"/>
        <end position="131"/>
    </location>
</feature>
<dbReference type="AlphaFoldDB" id="A0A8S4FXV6"/>
<feature type="compositionally biased region" description="Acidic residues" evidence="1">
    <location>
        <begin position="28"/>
        <end position="40"/>
    </location>
</feature>
<feature type="compositionally biased region" description="Basic and acidic residues" evidence="1">
    <location>
        <begin position="1"/>
        <end position="15"/>
    </location>
</feature>
<name>A0A8S4FXV6_PLUXY</name>
<accession>A0A8S4FXV6</accession>
<dbReference type="Proteomes" id="UP000653454">
    <property type="component" value="Unassembled WGS sequence"/>
</dbReference>